<feature type="transmembrane region" description="Helical" evidence="1">
    <location>
        <begin position="57"/>
        <end position="74"/>
    </location>
</feature>
<feature type="transmembrane region" description="Helical" evidence="1">
    <location>
        <begin position="108"/>
        <end position="127"/>
    </location>
</feature>
<protein>
    <recommendedName>
        <fullName evidence="4">O-antigen ligase</fullName>
    </recommendedName>
</protein>
<feature type="transmembrane region" description="Helical" evidence="1">
    <location>
        <begin position="29"/>
        <end position="45"/>
    </location>
</feature>
<dbReference type="EMBL" id="FNEN01000020">
    <property type="protein sequence ID" value="SDJ19684.1"/>
    <property type="molecule type" value="Genomic_DNA"/>
</dbReference>
<feature type="transmembrane region" description="Helical" evidence="1">
    <location>
        <begin position="181"/>
        <end position="197"/>
    </location>
</feature>
<name>A0A1G8RRI9_9BACI</name>
<feature type="transmembrane region" description="Helical" evidence="1">
    <location>
        <begin position="139"/>
        <end position="161"/>
    </location>
</feature>
<feature type="transmembrane region" description="Helical" evidence="1">
    <location>
        <begin position="372"/>
        <end position="388"/>
    </location>
</feature>
<feature type="transmembrane region" description="Helical" evidence="1">
    <location>
        <begin position="235"/>
        <end position="259"/>
    </location>
</feature>
<evidence type="ECO:0000313" key="2">
    <source>
        <dbReference type="EMBL" id="SDJ19684.1"/>
    </source>
</evidence>
<organism evidence="2 3">
    <name type="scientific">Natribacillus halophilus</name>
    <dbReference type="NCBI Taxonomy" id="549003"/>
    <lineage>
        <taxon>Bacteria</taxon>
        <taxon>Bacillati</taxon>
        <taxon>Bacillota</taxon>
        <taxon>Bacilli</taxon>
        <taxon>Bacillales</taxon>
        <taxon>Bacillaceae</taxon>
        <taxon>Natribacillus</taxon>
    </lineage>
</organism>
<keyword evidence="1" id="KW-0812">Transmembrane</keyword>
<proteinExistence type="predicted"/>
<feature type="transmembrane region" description="Helical" evidence="1">
    <location>
        <begin position="318"/>
        <end position="340"/>
    </location>
</feature>
<evidence type="ECO:0008006" key="4">
    <source>
        <dbReference type="Google" id="ProtNLM"/>
    </source>
</evidence>
<evidence type="ECO:0000313" key="3">
    <source>
        <dbReference type="Proteomes" id="UP000198853"/>
    </source>
</evidence>
<dbReference type="Proteomes" id="UP000198853">
    <property type="component" value="Unassembled WGS sequence"/>
</dbReference>
<reference evidence="2 3" key="1">
    <citation type="submission" date="2016-10" db="EMBL/GenBank/DDBJ databases">
        <authorList>
            <person name="de Groot N.N."/>
        </authorList>
    </citation>
    <scope>NUCLEOTIDE SEQUENCE [LARGE SCALE GENOMIC DNA]</scope>
    <source>
        <strain evidence="2 3">DSM 21771</strain>
    </source>
</reference>
<dbReference type="RefSeq" id="WP_090399639.1">
    <property type="nucleotide sequence ID" value="NZ_FNEN01000020.1"/>
</dbReference>
<feature type="transmembrane region" description="Helical" evidence="1">
    <location>
        <begin position="347"/>
        <end position="366"/>
    </location>
</feature>
<feature type="transmembrane region" description="Helical" evidence="1">
    <location>
        <begin position="203"/>
        <end position="223"/>
    </location>
</feature>
<dbReference type="OrthoDB" id="2990877at2"/>
<evidence type="ECO:0000256" key="1">
    <source>
        <dbReference type="SAM" id="Phobius"/>
    </source>
</evidence>
<dbReference type="AlphaFoldDB" id="A0A1G8RRI9"/>
<feature type="transmembrane region" description="Helical" evidence="1">
    <location>
        <begin position="80"/>
        <end position="101"/>
    </location>
</feature>
<accession>A0A1G8RRI9</accession>
<sequence length="392" mass="44134">MKGLFIIILMGLMILGALITTEFGENLTFLIYLLYVSMIPLIIFIMKTKKFHINKTVLLLLYGYIILSAISAMVNADVTLIITSMLIMLLYLSLGVALPSWIKNYDGLILKITVISLSALVFIPLLINGIDESPYQGMFYNTNSFGVVVATLFTAILALFFNDLERHFMGEKISRLPKSKFLMYTGLIITCFIFVTLSGSRTSFLTCVFLLVLGSSLFVVFLIKRRKIGSLIIRIPFLSFVVFILGYLTINFTNFGLYLEENILSKFASTSGRGDLFNNRSGTWETILTESGLFNESIDQLFITPHNTFLSILSTNGWLPFMFLALFFVVCLCYAISYFFKSGQSHRYFPILAISSFILLSMAEIMLYKSSMIMAFAAIGLAVNNQVVKLEK</sequence>
<keyword evidence="1" id="KW-0472">Membrane</keyword>
<keyword evidence="3" id="KW-1185">Reference proteome</keyword>
<gene>
    <name evidence="2" type="ORF">SAMN04488123_12011</name>
</gene>
<keyword evidence="1" id="KW-1133">Transmembrane helix</keyword>